<comment type="caution">
    <text evidence="12">The sequence shown here is derived from an EMBL/GenBank/DDBJ whole genome shotgun (WGS) entry which is preliminary data.</text>
</comment>
<evidence type="ECO:0000256" key="8">
    <source>
        <dbReference type="ARBA" id="ARBA00023136"/>
    </source>
</evidence>
<feature type="transmembrane region" description="Helical" evidence="11">
    <location>
        <begin position="380"/>
        <end position="402"/>
    </location>
</feature>
<dbReference type="GO" id="GO:0042910">
    <property type="term" value="F:xenobiotic transmembrane transporter activity"/>
    <property type="evidence" value="ECO:0007669"/>
    <property type="project" value="InterPro"/>
</dbReference>
<protein>
    <recommendedName>
        <fullName evidence="3">Multidrug export protein MepA</fullName>
    </recommendedName>
</protein>
<evidence type="ECO:0000256" key="1">
    <source>
        <dbReference type="ARBA" id="ARBA00004651"/>
    </source>
</evidence>
<dbReference type="OrthoDB" id="9811110at2"/>
<dbReference type="EMBL" id="ADLK01000089">
    <property type="protein sequence ID" value="KMW08338.1"/>
    <property type="molecule type" value="Genomic_DNA"/>
</dbReference>
<feature type="transmembrane region" description="Helical" evidence="11">
    <location>
        <begin position="152"/>
        <end position="173"/>
    </location>
</feature>
<name>A0A0J9B5G8_9FIRM</name>
<dbReference type="AlphaFoldDB" id="A0A0J9B5G8"/>
<dbReference type="RefSeq" id="WP_048929199.1">
    <property type="nucleotide sequence ID" value="NZ_KQ235875.1"/>
</dbReference>
<feature type="transmembrane region" description="Helical" evidence="11">
    <location>
        <begin position="414"/>
        <end position="433"/>
    </location>
</feature>
<dbReference type="GO" id="GO:0046677">
    <property type="term" value="P:response to antibiotic"/>
    <property type="evidence" value="ECO:0007669"/>
    <property type="project" value="UniProtKB-KW"/>
</dbReference>
<evidence type="ECO:0000313" key="12">
    <source>
        <dbReference type="EMBL" id="KMW08338.1"/>
    </source>
</evidence>
<keyword evidence="9" id="KW-0046">Antibiotic resistance</keyword>
<accession>A0A0J9B5G8</accession>
<feature type="transmembrane region" description="Helical" evidence="11">
    <location>
        <begin position="71"/>
        <end position="92"/>
    </location>
</feature>
<dbReference type="PIRSF" id="PIRSF006603">
    <property type="entry name" value="DinF"/>
    <property type="match status" value="1"/>
</dbReference>
<feature type="region of interest" description="Disordered" evidence="10">
    <location>
        <begin position="1"/>
        <end position="23"/>
    </location>
</feature>
<evidence type="ECO:0000256" key="4">
    <source>
        <dbReference type="ARBA" id="ARBA00022448"/>
    </source>
</evidence>
<feature type="transmembrane region" description="Helical" evidence="11">
    <location>
        <begin position="210"/>
        <end position="231"/>
    </location>
</feature>
<evidence type="ECO:0000256" key="10">
    <source>
        <dbReference type="SAM" id="MobiDB-lite"/>
    </source>
</evidence>
<evidence type="ECO:0000256" key="6">
    <source>
        <dbReference type="ARBA" id="ARBA00022692"/>
    </source>
</evidence>
<feature type="transmembrane region" description="Helical" evidence="11">
    <location>
        <begin position="185"/>
        <end position="204"/>
    </location>
</feature>
<evidence type="ECO:0000313" key="13">
    <source>
        <dbReference type="Proteomes" id="UP000037392"/>
    </source>
</evidence>
<keyword evidence="4" id="KW-0813">Transport</keyword>
<dbReference type="PANTHER" id="PTHR43823:SF3">
    <property type="entry name" value="MULTIDRUG EXPORT PROTEIN MEPA"/>
    <property type="match status" value="1"/>
</dbReference>
<evidence type="ECO:0000256" key="5">
    <source>
        <dbReference type="ARBA" id="ARBA00022475"/>
    </source>
</evidence>
<dbReference type="GO" id="GO:0015297">
    <property type="term" value="F:antiporter activity"/>
    <property type="evidence" value="ECO:0007669"/>
    <property type="project" value="InterPro"/>
</dbReference>
<dbReference type="Proteomes" id="UP000037392">
    <property type="component" value="Unassembled WGS sequence"/>
</dbReference>
<keyword evidence="8 11" id="KW-0472">Membrane</keyword>
<feature type="transmembrane region" description="Helical" evidence="11">
    <location>
        <begin position="31"/>
        <end position="51"/>
    </location>
</feature>
<feature type="transmembrane region" description="Helical" evidence="11">
    <location>
        <begin position="252"/>
        <end position="271"/>
    </location>
</feature>
<keyword evidence="5" id="KW-1003">Cell membrane</keyword>
<keyword evidence="7 11" id="KW-1133">Transmembrane helix</keyword>
<comment type="similarity">
    <text evidence="2">Belongs to the multi antimicrobial extrusion (MATE) (TC 2.A.66.1) family. MepA subfamily.</text>
</comment>
<feature type="transmembrane region" description="Helical" evidence="11">
    <location>
        <begin position="291"/>
        <end position="315"/>
    </location>
</feature>
<dbReference type="GO" id="GO:0005886">
    <property type="term" value="C:plasma membrane"/>
    <property type="evidence" value="ECO:0007669"/>
    <property type="project" value="UniProtKB-SubCell"/>
</dbReference>
<feature type="transmembrane region" description="Helical" evidence="11">
    <location>
        <begin position="336"/>
        <end position="358"/>
    </location>
</feature>
<evidence type="ECO:0000256" key="11">
    <source>
        <dbReference type="SAM" id="Phobius"/>
    </source>
</evidence>
<gene>
    <name evidence="12" type="ORF">HMPREF9470_00751</name>
</gene>
<evidence type="ECO:0000256" key="7">
    <source>
        <dbReference type="ARBA" id="ARBA00022989"/>
    </source>
</evidence>
<keyword evidence="6 11" id="KW-0812">Transmembrane</keyword>
<reference evidence="12 13" key="1">
    <citation type="submission" date="2011-04" db="EMBL/GenBank/DDBJ databases">
        <title>The Genome Sequence of Clostridium citroniae WAL-19142.</title>
        <authorList>
            <consortium name="The Broad Institute Genome Sequencing Platform"/>
            <person name="Earl A."/>
            <person name="Ward D."/>
            <person name="Feldgarden M."/>
            <person name="Gevers D."/>
            <person name="Warren Y.A."/>
            <person name="Tyrrell K.L."/>
            <person name="Citron D.M."/>
            <person name="Goldstein E.J."/>
            <person name="Daigneault M."/>
            <person name="Allen-Vercoe E."/>
            <person name="Young S.K."/>
            <person name="Zeng Q."/>
            <person name="Gargeya S."/>
            <person name="Fitzgerald M."/>
            <person name="Haas B."/>
            <person name="Abouelleil A."/>
            <person name="Alvarado L."/>
            <person name="Arachchi H.M."/>
            <person name="Berlin A."/>
            <person name="Brown A."/>
            <person name="Chapman S.B."/>
            <person name="Chen Z."/>
            <person name="Dunbar C."/>
            <person name="Freedman E."/>
            <person name="Gearin G."/>
            <person name="Gellesch M."/>
            <person name="Goldberg J."/>
            <person name="Griggs A."/>
            <person name="Gujja S."/>
            <person name="Heilman E.R."/>
            <person name="Heiman D."/>
            <person name="Howarth C."/>
            <person name="Larson L."/>
            <person name="Lui A."/>
            <person name="MacDonald P.J."/>
            <person name="Mehta T."/>
            <person name="Montmayeur A."/>
            <person name="Murphy C."/>
            <person name="Neiman D."/>
            <person name="Pearson M."/>
            <person name="Priest M."/>
            <person name="Roberts A."/>
            <person name="Saif S."/>
            <person name="Shea T."/>
            <person name="Shenoy N."/>
            <person name="Sisk P."/>
            <person name="Stolte C."/>
            <person name="Sykes S."/>
            <person name="White J."/>
            <person name="Yandava C."/>
            <person name="Wortman J."/>
            <person name="Nusbaum C."/>
            <person name="Birren B."/>
        </authorList>
    </citation>
    <scope>NUCLEOTIDE SEQUENCE [LARGE SCALE GENOMIC DNA]</scope>
    <source>
        <strain evidence="12 13">WAL-19142</strain>
    </source>
</reference>
<feature type="transmembrane region" description="Helical" evidence="11">
    <location>
        <begin position="113"/>
        <end position="132"/>
    </location>
</feature>
<organism evidence="12 13">
    <name type="scientific">[Clostridium] citroniae WAL-19142</name>
    <dbReference type="NCBI Taxonomy" id="742734"/>
    <lineage>
        <taxon>Bacteria</taxon>
        <taxon>Bacillati</taxon>
        <taxon>Bacillota</taxon>
        <taxon>Clostridia</taxon>
        <taxon>Lachnospirales</taxon>
        <taxon>Lachnospiraceae</taxon>
        <taxon>Enterocloster</taxon>
    </lineage>
</organism>
<evidence type="ECO:0000256" key="3">
    <source>
        <dbReference type="ARBA" id="ARBA00022106"/>
    </source>
</evidence>
<dbReference type="InterPro" id="IPR048279">
    <property type="entry name" value="MdtK-like"/>
</dbReference>
<dbReference type="InterPro" id="IPR045070">
    <property type="entry name" value="MATE_MepA-like"/>
</dbReference>
<dbReference type="CDD" id="cd13143">
    <property type="entry name" value="MATE_MepA_like"/>
    <property type="match status" value="1"/>
</dbReference>
<dbReference type="PANTHER" id="PTHR43823">
    <property type="entry name" value="SPORULATION PROTEIN YKVU"/>
    <property type="match status" value="1"/>
</dbReference>
<dbReference type="GeneID" id="93166321"/>
<dbReference type="InterPro" id="IPR051327">
    <property type="entry name" value="MATE_MepA_subfamily"/>
</dbReference>
<proteinExistence type="inferred from homology"/>
<dbReference type="PATRIC" id="fig|742734.4.peg.800"/>
<dbReference type="InterPro" id="IPR002528">
    <property type="entry name" value="MATE_fam"/>
</dbReference>
<sequence>MASESTRQPLRGDSGQPPRENPLASTPINTLLARFAIPSIIAMLVSALYNIVDQFFIGRSVGMLGNAATNVAFPLTITCTAVSLMCGIGGSANFNLSMGRGDREEAERYAGNAVFMLFAIGIILCLAVRLFLSPMMVLFGATPDVLDYSLTYTGITSLGFPFLILSTGGSNLIRADGSPRYSMMCTLTGAVINTILDPLFIFGFNMGMAGAALATIIGQFVSGLMVIGYLTRFKTVHLSLHSLKPIPSHLKAIAALGMAPFFNQMAMMVVQIVMNNVLRHYGAQSHYGSEIPLACAGIITKVNMIFFSLVIGLSQGLQPIVSFNYGAKKYSRVREAYLKAVCIATAISVFAFLCFQLIPRQIISIFGSGSEEYFYFAEEYFRIFLFFTFINGLQPITANFFTSIGKAAKGIFISLTRQIIFLLPLIVTLPMIFGIEGVMFSAPVADLMAAVLAVTFVVRELRHMKHLPE</sequence>
<evidence type="ECO:0000256" key="9">
    <source>
        <dbReference type="ARBA" id="ARBA00023251"/>
    </source>
</evidence>
<feature type="transmembrane region" description="Helical" evidence="11">
    <location>
        <begin position="439"/>
        <end position="458"/>
    </location>
</feature>
<comment type="subcellular location">
    <subcellularLocation>
        <location evidence="1">Cell membrane</location>
        <topology evidence="1">Multi-pass membrane protein</topology>
    </subcellularLocation>
</comment>
<evidence type="ECO:0000256" key="2">
    <source>
        <dbReference type="ARBA" id="ARBA00008417"/>
    </source>
</evidence>
<dbReference type="Pfam" id="PF01554">
    <property type="entry name" value="MatE"/>
    <property type="match status" value="2"/>
</dbReference>